<dbReference type="InterPro" id="IPR053189">
    <property type="entry name" value="Clp_protease_adapter_ClpF"/>
</dbReference>
<protein>
    <submittedName>
        <fullName evidence="3">F-box only protein 21</fullName>
    </submittedName>
</protein>
<evidence type="ECO:0000256" key="1">
    <source>
        <dbReference type="SAM" id="SignalP"/>
    </source>
</evidence>
<feature type="domain" description="Hemimethylated DNA-binding" evidence="2">
    <location>
        <begin position="101"/>
        <end position="201"/>
    </location>
</feature>
<dbReference type="PANTHER" id="PTHR48439">
    <property type="entry name" value="HEMIMETHYLATED DNA-BINDING DOMAIN-CONTAINING PROTEIN"/>
    <property type="match status" value="1"/>
</dbReference>
<keyword evidence="4" id="KW-1185">Reference proteome</keyword>
<dbReference type="SUPFAM" id="SSF141255">
    <property type="entry name" value="YccV-like"/>
    <property type="match status" value="1"/>
</dbReference>
<dbReference type="Gene3D" id="2.30.30.390">
    <property type="entry name" value="Hemimethylated DNA-binding domain"/>
    <property type="match status" value="1"/>
</dbReference>
<dbReference type="InterPro" id="IPR036623">
    <property type="entry name" value="Hemimethylated_DNA-bd_sf"/>
</dbReference>
<feature type="signal peptide" evidence="1">
    <location>
        <begin position="1"/>
        <end position="22"/>
    </location>
</feature>
<feature type="chain" id="PRO_5001647991" evidence="1">
    <location>
        <begin position="23"/>
        <end position="211"/>
    </location>
</feature>
<evidence type="ECO:0000259" key="2">
    <source>
        <dbReference type="SMART" id="SM00992"/>
    </source>
</evidence>
<dbReference type="eggNOG" id="KOG1426">
    <property type="taxonomic scope" value="Eukaryota"/>
</dbReference>
<keyword evidence="1" id="KW-0732">Signal</keyword>
<gene>
    <name evidence="3" type="ORF">L798_12456</name>
</gene>
<dbReference type="InterPro" id="IPR011722">
    <property type="entry name" value="Hemimethylated_DNA-bd_dom"/>
</dbReference>
<dbReference type="OMA" id="ISRWCGS"/>
<dbReference type="NCBIfam" id="TIGR02097">
    <property type="entry name" value="yccV"/>
    <property type="match status" value="1"/>
</dbReference>
<organism evidence="3 4">
    <name type="scientific">Zootermopsis nevadensis</name>
    <name type="common">Dampwood termite</name>
    <dbReference type="NCBI Taxonomy" id="136037"/>
    <lineage>
        <taxon>Eukaryota</taxon>
        <taxon>Metazoa</taxon>
        <taxon>Ecdysozoa</taxon>
        <taxon>Arthropoda</taxon>
        <taxon>Hexapoda</taxon>
        <taxon>Insecta</taxon>
        <taxon>Pterygota</taxon>
        <taxon>Neoptera</taxon>
        <taxon>Polyneoptera</taxon>
        <taxon>Dictyoptera</taxon>
        <taxon>Blattodea</taxon>
        <taxon>Blattoidea</taxon>
        <taxon>Termitoidae</taxon>
        <taxon>Termopsidae</taxon>
        <taxon>Zootermopsis</taxon>
    </lineage>
</organism>
<dbReference type="OrthoDB" id="28868at2759"/>
<accession>A0A067R363</accession>
<name>A0A067R363_ZOONE</name>
<dbReference type="EMBL" id="KK852942">
    <property type="protein sequence ID" value="KDR13515.1"/>
    <property type="molecule type" value="Genomic_DNA"/>
</dbReference>
<dbReference type="Proteomes" id="UP000027135">
    <property type="component" value="Unassembled WGS sequence"/>
</dbReference>
<dbReference type="AlphaFoldDB" id="A0A067R363"/>
<proteinExistence type="predicted"/>
<dbReference type="InParanoid" id="A0A067R363"/>
<sequence length="211" mass="24702">MPLTQREAVQLGLLLLSVPVQYLLVGTGRPHPLPQDSWFKLEYWKARWLQFVSWILKAVIQPDDFSSTHKNESPAIEVLRYRQKAGYFTASLDARNERPFHLHYRIGQVVKHRTLGYKGVIVGWDLQAKAPESWLQRMYGNIKVLRNMPHYAVLVDEGDRPGSHSTYVVQELLELMKNTVVQHSEIKNNFEYFDGAQYIPREKLRILYPRD</sequence>
<evidence type="ECO:0000313" key="3">
    <source>
        <dbReference type="EMBL" id="KDR13515.1"/>
    </source>
</evidence>
<evidence type="ECO:0000313" key="4">
    <source>
        <dbReference type="Proteomes" id="UP000027135"/>
    </source>
</evidence>
<dbReference type="SMART" id="SM00992">
    <property type="entry name" value="YccV-like"/>
    <property type="match status" value="1"/>
</dbReference>
<reference evidence="3 4" key="1">
    <citation type="journal article" date="2014" name="Nat. Commun.">
        <title>Molecular traces of alternative social organization in a termite genome.</title>
        <authorList>
            <person name="Terrapon N."/>
            <person name="Li C."/>
            <person name="Robertson H.M."/>
            <person name="Ji L."/>
            <person name="Meng X."/>
            <person name="Booth W."/>
            <person name="Chen Z."/>
            <person name="Childers C.P."/>
            <person name="Glastad K.M."/>
            <person name="Gokhale K."/>
            <person name="Gowin J."/>
            <person name="Gronenberg W."/>
            <person name="Hermansen R.A."/>
            <person name="Hu H."/>
            <person name="Hunt B.G."/>
            <person name="Huylmans A.K."/>
            <person name="Khalil S.M."/>
            <person name="Mitchell R.D."/>
            <person name="Munoz-Torres M.C."/>
            <person name="Mustard J.A."/>
            <person name="Pan H."/>
            <person name="Reese J.T."/>
            <person name="Scharf M.E."/>
            <person name="Sun F."/>
            <person name="Vogel H."/>
            <person name="Xiao J."/>
            <person name="Yang W."/>
            <person name="Yang Z."/>
            <person name="Yang Z."/>
            <person name="Zhou J."/>
            <person name="Zhu J."/>
            <person name="Brent C.S."/>
            <person name="Elsik C.G."/>
            <person name="Goodisman M.A."/>
            <person name="Liberles D.A."/>
            <person name="Roe R.M."/>
            <person name="Vargo E.L."/>
            <person name="Vilcinskas A."/>
            <person name="Wang J."/>
            <person name="Bornberg-Bauer E."/>
            <person name="Korb J."/>
            <person name="Zhang G."/>
            <person name="Liebig J."/>
        </authorList>
    </citation>
    <scope>NUCLEOTIDE SEQUENCE [LARGE SCALE GENOMIC DNA]</scope>
    <source>
        <tissue evidence="3">Whole organism</tissue>
    </source>
</reference>
<dbReference type="PANTHER" id="PTHR48439:SF1">
    <property type="entry name" value="HEMIMETHYLATED DNA-BINDING DOMAIN-CONTAINING PROTEIN"/>
    <property type="match status" value="1"/>
</dbReference>
<dbReference type="Pfam" id="PF08755">
    <property type="entry name" value="YccV-like"/>
    <property type="match status" value="1"/>
</dbReference>
<dbReference type="GO" id="GO:0003677">
    <property type="term" value="F:DNA binding"/>
    <property type="evidence" value="ECO:0007669"/>
    <property type="project" value="InterPro"/>
</dbReference>